<evidence type="ECO:0000256" key="5">
    <source>
        <dbReference type="ARBA" id="ARBA00015196"/>
    </source>
</evidence>
<dbReference type="Gene3D" id="3.40.50.1000">
    <property type="entry name" value="HAD superfamily/HAD-like"/>
    <property type="match status" value="1"/>
</dbReference>
<organism evidence="15 16">
    <name type="scientific">Rheinheimera nanhaiensis E407-8</name>
    <dbReference type="NCBI Taxonomy" id="562729"/>
    <lineage>
        <taxon>Bacteria</taxon>
        <taxon>Pseudomonadati</taxon>
        <taxon>Pseudomonadota</taxon>
        <taxon>Gammaproteobacteria</taxon>
        <taxon>Chromatiales</taxon>
        <taxon>Chromatiaceae</taxon>
        <taxon>Rheinheimera</taxon>
    </lineage>
</organism>
<accession>I1E2F2</accession>
<evidence type="ECO:0000256" key="12">
    <source>
        <dbReference type="ARBA" id="ARBA00048138"/>
    </source>
</evidence>
<protein>
    <recommendedName>
        <fullName evidence="5">Phosphoserine phosphatase</fullName>
        <ecNumber evidence="4">3.1.3.3</ecNumber>
    </recommendedName>
    <alternativeName>
        <fullName evidence="11">O-phosphoserine phosphohydrolase</fullName>
    </alternativeName>
</protein>
<dbReference type="SFLD" id="SFLDG01137">
    <property type="entry name" value="C1.6.1:_Phosphoserine_Phosphat"/>
    <property type="match status" value="1"/>
</dbReference>
<comment type="cofactor">
    <cofactor evidence="1">
        <name>Mg(2+)</name>
        <dbReference type="ChEBI" id="CHEBI:18420"/>
    </cofactor>
</comment>
<dbReference type="Proteomes" id="UP000004374">
    <property type="component" value="Unassembled WGS sequence"/>
</dbReference>
<dbReference type="InterPro" id="IPR036412">
    <property type="entry name" value="HAD-like_sf"/>
</dbReference>
<evidence type="ECO:0000256" key="13">
    <source>
        <dbReference type="ARBA" id="ARBA00048523"/>
    </source>
</evidence>
<dbReference type="Gene3D" id="1.10.150.210">
    <property type="entry name" value="Phosphoserine phosphatase, domain 2"/>
    <property type="match status" value="1"/>
</dbReference>
<comment type="pathway">
    <text evidence="2">Amino-acid biosynthesis; L-serine biosynthesis; L-serine from 3-phospho-D-glycerate: step 3/3.</text>
</comment>
<dbReference type="EC" id="3.1.3.3" evidence="4"/>
<dbReference type="SFLD" id="SFLDG01136">
    <property type="entry name" value="C1.6:_Phosphoserine_Phosphatas"/>
    <property type="match status" value="1"/>
</dbReference>
<dbReference type="PANTHER" id="PTHR43344:SF2">
    <property type="entry name" value="PHOSPHOSERINE PHOSPHATASE"/>
    <property type="match status" value="1"/>
</dbReference>
<dbReference type="GO" id="GO:0036424">
    <property type="term" value="F:L-phosphoserine phosphatase activity"/>
    <property type="evidence" value="ECO:0007669"/>
    <property type="project" value="InterPro"/>
</dbReference>
<dbReference type="RefSeq" id="WP_008224075.1">
    <property type="nucleotide sequence ID" value="NZ_BAFK01000029.1"/>
</dbReference>
<dbReference type="InterPro" id="IPR023214">
    <property type="entry name" value="HAD_sf"/>
</dbReference>
<dbReference type="NCBIfam" id="TIGR01488">
    <property type="entry name" value="HAD-SF-IB"/>
    <property type="match status" value="1"/>
</dbReference>
<evidence type="ECO:0000256" key="14">
    <source>
        <dbReference type="PIRSR" id="PIRSR604469-1"/>
    </source>
</evidence>
<dbReference type="GO" id="GO:0000287">
    <property type="term" value="F:magnesium ion binding"/>
    <property type="evidence" value="ECO:0007669"/>
    <property type="project" value="TreeGrafter"/>
</dbReference>
<keyword evidence="8 15" id="KW-0378">Hydrolase</keyword>
<dbReference type="GO" id="GO:0006564">
    <property type="term" value="P:L-serine biosynthetic process"/>
    <property type="evidence" value="ECO:0007669"/>
    <property type="project" value="UniProtKB-KW"/>
</dbReference>
<dbReference type="SFLD" id="SFLDS00003">
    <property type="entry name" value="Haloacid_Dehalogenase"/>
    <property type="match status" value="1"/>
</dbReference>
<evidence type="ECO:0000313" key="16">
    <source>
        <dbReference type="Proteomes" id="UP000004374"/>
    </source>
</evidence>
<dbReference type="AlphaFoldDB" id="I1E2F2"/>
<dbReference type="InterPro" id="IPR050582">
    <property type="entry name" value="HAD-like_SerB"/>
</dbReference>
<keyword evidence="6" id="KW-0028">Amino-acid biosynthesis</keyword>
<dbReference type="NCBIfam" id="TIGR00338">
    <property type="entry name" value="serB"/>
    <property type="match status" value="1"/>
</dbReference>
<dbReference type="InterPro" id="IPR004469">
    <property type="entry name" value="PSP"/>
</dbReference>
<comment type="catalytic activity">
    <reaction evidence="13">
        <text>O-phospho-D-serine + H2O = D-serine + phosphate</text>
        <dbReference type="Rhea" id="RHEA:24873"/>
        <dbReference type="ChEBI" id="CHEBI:15377"/>
        <dbReference type="ChEBI" id="CHEBI:35247"/>
        <dbReference type="ChEBI" id="CHEBI:43474"/>
        <dbReference type="ChEBI" id="CHEBI:58680"/>
        <dbReference type="EC" id="3.1.3.3"/>
    </reaction>
</comment>
<evidence type="ECO:0000256" key="9">
    <source>
        <dbReference type="ARBA" id="ARBA00022842"/>
    </source>
</evidence>
<sequence>MVNPASIGISLSFFYQLSLSQVGQTTALLPLMPLQTYVLQCQEQQMLLHSAMPMPLTPAEAFVLPDNTIVASVRLFGSGLSLSVLAQLLQALWPDTAINCQLYQPHPALDVAVKLQLTQPLSAAQQLQLAQLAAELQLEQVYLTTAPSLRHPGVLVMDMDSTAIQIECIDEIAKLAGTGEQVAAVTARAMNGELDFAQSLVARVATLAGAPETILRQVLDAVPLMPGLTELVAHLQQQHWQVAIASGGFTYFTDALKQRLGLTATFANELEIIDGKLTGKVLGDIVDATTKAQVVAKLAAQYGIANSQTVAIGDGANDIPMLNAASLGVAFHAKPKVQAQAKAAIRQGSLLQLLYLLD</sequence>
<evidence type="ECO:0000256" key="3">
    <source>
        <dbReference type="ARBA" id="ARBA00009184"/>
    </source>
</evidence>
<evidence type="ECO:0000256" key="7">
    <source>
        <dbReference type="ARBA" id="ARBA00022723"/>
    </source>
</evidence>
<comment type="catalytic activity">
    <reaction evidence="12">
        <text>O-phospho-L-serine + H2O = L-serine + phosphate</text>
        <dbReference type="Rhea" id="RHEA:21208"/>
        <dbReference type="ChEBI" id="CHEBI:15377"/>
        <dbReference type="ChEBI" id="CHEBI:33384"/>
        <dbReference type="ChEBI" id="CHEBI:43474"/>
        <dbReference type="ChEBI" id="CHEBI:57524"/>
        <dbReference type="EC" id="3.1.3.3"/>
    </reaction>
</comment>
<evidence type="ECO:0000256" key="1">
    <source>
        <dbReference type="ARBA" id="ARBA00001946"/>
    </source>
</evidence>
<evidence type="ECO:0000256" key="2">
    <source>
        <dbReference type="ARBA" id="ARBA00005135"/>
    </source>
</evidence>
<dbReference type="PANTHER" id="PTHR43344">
    <property type="entry name" value="PHOSPHOSERINE PHOSPHATASE"/>
    <property type="match status" value="1"/>
</dbReference>
<keyword evidence="7" id="KW-0479">Metal-binding</keyword>
<evidence type="ECO:0000256" key="8">
    <source>
        <dbReference type="ARBA" id="ARBA00022801"/>
    </source>
</evidence>
<dbReference type="UniPathway" id="UPA00135">
    <property type="reaction ID" value="UER00198"/>
</dbReference>
<dbReference type="Gene3D" id="3.30.70.2020">
    <property type="match status" value="1"/>
</dbReference>
<dbReference type="GO" id="GO:0005737">
    <property type="term" value="C:cytoplasm"/>
    <property type="evidence" value="ECO:0007669"/>
    <property type="project" value="TreeGrafter"/>
</dbReference>
<evidence type="ECO:0000256" key="4">
    <source>
        <dbReference type="ARBA" id="ARBA00012640"/>
    </source>
</evidence>
<evidence type="ECO:0000256" key="10">
    <source>
        <dbReference type="ARBA" id="ARBA00023299"/>
    </source>
</evidence>
<gene>
    <name evidence="15" type="primary">serB</name>
    <name evidence="15" type="ORF">RNAN_3505</name>
</gene>
<evidence type="ECO:0000313" key="15">
    <source>
        <dbReference type="EMBL" id="GAB60480.1"/>
    </source>
</evidence>
<feature type="active site" description="Proton donor" evidence="14">
    <location>
        <position position="160"/>
    </location>
</feature>
<dbReference type="SUPFAM" id="SSF56784">
    <property type="entry name" value="HAD-like"/>
    <property type="match status" value="1"/>
</dbReference>
<dbReference type="SFLD" id="SFLDF00029">
    <property type="entry name" value="phosphoserine_phosphatase"/>
    <property type="match status" value="1"/>
</dbReference>
<keyword evidence="9" id="KW-0460">Magnesium</keyword>
<dbReference type="CDD" id="cd07500">
    <property type="entry name" value="HAD_PSP"/>
    <property type="match status" value="1"/>
</dbReference>
<dbReference type="OrthoDB" id="9792539at2"/>
<keyword evidence="10" id="KW-0718">Serine biosynthesis</keyword>
<evidence type="ECO:0000256" key="6">
    <source>
        <dbReference type="ARBA" id="ARBA00022605"/>
    </source>
</evidence>
<comment type="similarity">
    <text evidence="3">Belongs to the HAD-like hydrolase superfamily. SerB family.</text>
</comment>
<proteinExistence type="inferred from homology"/>
<feature type="active site" description="Nucleophile" evidence="14">
    <location>
        <position position="158"/>
    </location>
</feature>
<dbReference type="EMBL" id="BAFK01000029">
    <property type="protein sequence ID" value="GAB60480.1"/>
    <property type="molecule type" value="Genomic_DNA"/>
</dbReference>
<dbReference type="STRING" id="562729.RNAN_3505"/>
<reference evidence="15 16" key="1">
    <citation type="journal article" date="2012" name="J. Bacteriol.">
        <title>Genome Sequence of the Protease-Producing Bacterium Rheinheimera nanhaiensis E407-8T, Isolated from Deep-Sea Sediment of the South China Sea.</title>
        <authorList>
            <person name="Zhang X.-Y."/>
            <person name="Zhang Y.-J."/>
            <person name="Qin Q.-L."/>
            <person name="Xie B.-B."/>
            <person name="Chen X.-L."/>
            <person name="Zhou B.-C."/>
            <person name="Zhang Y.-Z."/>
        </authorList>
    </citation>
    <scope>NUCLEOTIDE SEQUENCE [LARGE SCALE GENOMIC DNA]</scope>
    <source>
        <strain evidence="15 16">E407-8</strain>
    </source>
</reference>
<keyword evidence="16" id="KW-1185">Reference proteome</keyword>
<evidence type="ECO:0000256" key="11">
    <source>
        <dbReference type="ARBA" id="ARBA00031693"/>
    </source>
</evidence>
<name>I1E2F2_9GAMM</name>
<dbReference type="Pfam" id="PF00702">
    <property type="entry name" value="Hydrolase"/>
    <property type="match status" value="1"/>
</dbReference>
<comment type="caution">
    <text evidence="15">The sequence shown here is derived from an EMBL/GenBank/DDBJ whole genome shotgun (WGS) entry which is preliminary data.</text>
</comment>